<dbReference type="SUPFAM" id="SSF103473">
    <property type="entry name" value="MFS general substrate transporter"/>
    <property type="match status" value="1"/>
</dbReference>
<dbReference type="InterPro" id="IPR036259">
    <property type="entry name" value="MFS_trans_sf"/>
</dbReference>
<keyword evidence="2" id="KW-0813">Transport</keyword>
<protein>
    <submittedName>
        <fullName evidence="8">10704_t:CDS:1</fullName>
    </submittedName>
</protein>
<sequence>MQSVYMTPQGSTCNLLINAIKQAAITNNLDYNYRTDEMTTTSPTTTPYATTPSTPFGPFRQTLDLSNVSDQYLNIPKPSVNRNSISAAAVTAKIREYESLIRKASLDPIITELQKYFKAKEFQKDEITEVKNYSDQIVDSQKHDDTTTIEFSTTIESPTTIDSLTTTTTIESPETPKKYNHTVELSSGSNTFVADSYDHIDVDSITTSANSANSPIELVDKKNNFLKKATDDITVLDFKPEKWFTSLESNTDDFIKKDRLSLTLNIGSDQENSSTRTRDIVEEEGIRSTSRISRISKYSKFSYVTRGDTTSKSDSTTEVDGVDSPISPVSPISPISSRRISMKDAVIFSPVSSKRVSKDSYVIRDQEITIDLNSPGEDISWIITSFSLASTIIQPFYGKFFDIFGKRKIFLMAIFIFGLGSVLCGAAQNIQWLIGARALAGLGSGIIVTMTFNIISDIIPVSQRGPFNNLLFASFALGLILGPIYGGLFIDYISWRWSFYLNGPLSIASILVLWFILKFPVPSGSKSIKLKHVDWLGIFLLVSGFLLLIIPLNLGGNKFAWFSIPIIIMLSSGLLILITFVILELRSASDPIIPGFLFSDSCLRAIFGIFFFTGWIQVVICYFIPIYFQYVQKFSPITSAIFLLPLVTSIALSSGFGNELVIRFGNYRWLIYCGSIELIIGCALLTTYKVNTEETLQIISLMIIGFGIGSLSIILLKPAQASVKERERITVIRLCNFFRGSGWTIGMAISSALFNNKIITDISNIPNFPITNSLNDILLSENIKKLSQSDQNLILTSINNSITRNFEVCIFITTIVLVFSLFVKHYKLNKLGGLALTGITNVDVKILNEKI</sequence>
<evidence type="ECO:0000256" key="1">
    <source>
        <dbReference type="ARBA" id="ARBA00004127"/>
    </source>
</evidence>
<feature type="transmembrane region" description="Helical" evidence="6">
    <location>
        <begin position="434"/>
        <end position="455"/>
    </location>
</feature>
<dbReference type="PANTHER" id="PTHR23501">
    <property type="entry name" value="MAJOR FACILITATOR SUPERFAMILY"/>
    <property type="match status" value="1"/>
</dbReference>
<proteinExistence type="predicted"/>
<evidence type="ECO:0000256" key="3">
    <source>
        <dbReference type="ARBA" id="ARBA00022692"/>
    </source>
</evidence>
<comment type="caution">
    <text evidence="8">The sequence shown here is derived from an EMBL/GenBank/DDBJ whole genome shotgun (WGS) entry which is preliminary data.</text>
</comment>
<feature type="transmembrane region" description="Helical" evidence="6">
    <location>
        <begin position="467"/>
        <end position="493"/>
    </location>
</feature>
<evidence type="ECO:0000256" key="4">
    <source>
        <dbReference type="ARBA" id="ARBA00022989"/>
    </source>
</evidence>
<dbReference type="GO" id="GO:0012505">
    <property type="term" value="C:endomembrane system"/>
    <property type="evidence" value="ECO:0007669"/>
    <property type="project" value="UniProtKB-SubCell"/>
</dbReference>
<evidence type="ECO:0000256" key="6">
    <source>
        <dbReference type="SAM" id="Phobius"/>
    </source>
</evidence>
<dbReference type="PANTHER" id="PTHR23501:SF191">
    <property type="entry name" value="VACUOLAR BASIC AMINO ACID TRANSPORTER 4"/>
    <property type="match status" value="1"/>
</dbReference>
<feature type="transmembrane region" description="Helical" evidence="6">
    <location>
        <begin position="409"/>
        <end position="428"/>
    </location>
</feature>
<dbReference type="Pfam" id="PF07690">
    <property type="entry name" value="MFS_1"/>
    <property type="match status" value="1"/>
</dbReference>
<dbReference type="InterPro" id="IPR020846">
    <property type="entry name" value="MFS_dom"/>
</dbReference>
<feature type="transmembrane region" description="Helical" evidence="6">
    <location>
        <begin position="737"/>
        <end position="754"/>
    </location>
</feature>
<keyword evidence="9" id="KW-1185">Reference proteome</keyword>
<dbReference type="InterPro" id="IPR011701">
    <property type="entry name" value="MFS"/>
</dbReference>
<reference evidence="8" key="1">
    <citation type="submission" date="2021-06" db="EMBL/GenBank/DDBJ databases">
        <authorList>
            <person name="Kallberg Y."/>
            <person name="Tangrot J."/>
            <person name="Rosling A."/>
        </authorList>
    </citation>
    <scope>NUCLEOTIDE SEQUENCE</scope>
    <source>
        <strain evidence="8">AZ414A</strain>
    </source>
</reference>
<feature type="transmembrane region" description="Helical" evidence="6">
    <location>
        <begin position="805"/>
        <end position="823"/>
    </location>
</feature>
<feature type="transmembrane region" description="Helical" evidence="6">
    <location>
        <begin position="603"/>
        <end position="628"/>
    </location>
</feature>
<keyword evidence="4 6" id="KW-1133">Transmembrane helix</keyword>
<feature type="transmembrane region" description="Helical" evidence="6">
    <location>
        <begin position="533"/>
        <end position="554"/>
    </location>
</feature>
<dbReference type="GO" id="GO:0022857">
    <property type="term" value="F:transmembrane transporter activity"/>
    <property type="evidence" value="ECO:0007669"/>
    <property type="project" value="InterPro"/>
</dbReference>
<feature type="transmembrane region" description="Helical" evidence="6">
    <location>
        <begin position="634"/>
        <end position="657"/>
    </location>
</feature>
<keyword evidence="3 6" id="KW-0812">Transmembrane</keyword>
<evidence type="ECO:0000256" key="5">
    <source>
        <dbReference type="ARBA" id="ARBA00023136"/>
    </source>
</evidence>
<feature type="transmembrane region" description="Helical" evidence="6">
    <location>
        <begin position="499"/>
        <end position="521"/>
    </location>
</feature>
<evidence type="ECO:0000313" key="9">
    <source>
        <dbReference type="Proteomes" id="UP000789706"/>
    </source>
</evidence>
<dbReference type="Gene3D" id="1.20.1720.10">
    <property type="entry name" value="Multidrug resistance protein D"/>
    <property type="match status" value="1"/>
</dbReference>
<comment type="subcellular location">
    <subcellularLocation>
        <location evidence="1">Endomembrane system</location>
        <topology evidence="1">Multi-pass membrane protein</topology>
    </subcellularLocation>
</comment>
<evidence type="ECO:0000313" key="8">
    <source>
        <dbReference type="EMBL" id="CAG8433075.1"/>
    </source>
</evidence>
<dbReference type="PROSITE" id="PS50850">
    <property type="entry name" value="MFS"/>
    <property type="match status" value="1"/>
</dbReference>
<evidence type="ECO:0000256" key="2">
    <source>
        <dbReference type="ARBA" id="ARBA00022448"/>
    </source>
</evidence>
<evidence type="ECO:0000259" key="7">
    <source>
        <dbReference type="PROSITE" id="PS50850"/>
    </source>
</evidence>
<feature type="transmembrane region" description="Helical" evidence="6">
    <location>
        <begin position="560"/>
        <end position="583"/>
    </location>
</feature>
<accession>A0A9N8V0M7</accession>
<name>A0A9N8V0M7_9GLOM</name>
<keyword evidence="5 6" id="KW-0472">Membrane</keyword>
<feature type="transmembrane region" description="Helical" evidence="6">
    <location>
        <begin position="696"/>
        <end position="716"/>
    </location>
</feature>
<organism evidence="8 9">
    <name type="scientific">Diversispora eburnea</name>
    <dbReference type="NCBI Taxonomy" id="1213867"/>
    <lineage>
        <taxon>Eukaryota</taxon>
        <taxon>Fungi</taxon>
        <taxon>Fungi incertae sedis</taxon>
        <taxon>Mucoromycota</taxon>
        <taxon>Glomeromycotina</taxon>
        <taxon>Glomeromycetes</taxon>
        <taxon>Diversisporales</taxon>
        <taxon>Diversisporaceae</taxon>
        <taxon>Diversispora</taxon>
    </lineage>
</organism>
<dbReference type="Proteomes" id="UP000789706">
    <property type="component" value="Unassembled WGS sequence"/>
</dbReference>
<gene>
    <name evidence="8" type="ORF">DEBURN_LOCUS325</name>
</gene>
<dbReference type="Gene3D" id="1.20.1250.20">
    <property type="entry name" value="MFS general substrate transporter like domains"/>
    <property type="match status" value="1"/>
</dbReference>
<dbReference type="EMBL" id="CAJVPK010000011">
    <property type="protein sequence ID" value="CAG8433075.1"/>
    <property type="molecule type" value="Genomic_DNA"/>
</dbReference>
<feature type="domain" description="Major facilitator superfamily (MFS) profile" evidence="7">
    <location>
        <begin position="329"/>
        <end position="828"/>
    </location>
</feature>
<dbReference type="AlphaFoldDB" id="A0A9N8V0M7"/>
<dbReference type="GO" id="GO:0005886">
    <property type="term" value="C:plasma membrane"/>
    <property type="evidence" value="ECO:0007669"/>
    <property type="project" value="TreeGrafter"/>
</dbReference>
<dbReference type="OrthoDB" id="10021397at2759"/>